<organism evidence="8 9">
    <name type="scientific">Trichodelitschia bisporula</name>
    <dbReference type="NCBI Taxonomy" id="703511"/>
    <lineage>
        <taxon>Eukaryota</taxon>
        <taxon>Fungi</taxon>
        <taxon>Dikarya</taxon>
        <taxon>Ascomycota</taxon>
        <taxon>Pezizomycotina</taxon>
        <taxon>Dothideomycetes</taxon>
        <taxon>Dothideomycetes incertae sedis</taxon>
        <taxon>Phaeotrichales</taxon>
        <taxon>Phaeotrichaceae</taxon>
        <taxon>Trichodelitschia</taxon>
    </lineage>
</organism>
<keyword evidence="5" id="KW-0539">Nucleus</keyword>
<gene>
    <name evidence="8" type="ORF">EJ06DRAFT_534681</name>
</gene>
<evidence type="ECO:0000256" key="5">
    <source>
        <dbReference type="ARBA" id="ARBA00023242"/>
    </source>
</evidence>
<dbReference type="InterPro" id="IPR029058">
    <property type="entry name" value="AB_hydrolase_fold"/>
</dbReference>
<evidence type="ECO:0000256" key="6">
    <source>
        <dbReference type="ARBA" id="ARBA00034303"/>
    </source>
</evidence>
<evidence type="ECO:0000256" key="7">
    <source>
        <dbReference type="SAM" id="Phobius"/>
    </source>
</evidence>
<dbReference type="Pfam" id="PF05705">
    <property type="entry name" value="DUF829"/>
    <property type="match status" value="1"/>
</dbReference>
<dbReference type="GO" id="GO:0005640">
    <property type="term" value="C:nuclear outer membrane"/>
    <property type="evidence" value="ECO:0007669"/>
    <property type="project" value="UniProtKB-SubCell"/>
</dbReference>
<keyword evidence="2 7" id="KW-0812">Transmembrane</keyword>
<proteinExistence type="inferred from homology"/>
<evidence type="ECO:0000313" key="8">
    <source>
        <dbReference type="EMBL" id="KAF2395751.1"/>
    </source>
</evidence>
<protein>
    <submittedName>
        <fullName evidence="8">DUF829-domain-containing protein</fullName>
    </submittedName>
</protein>
<dbReference type="EMBL" id="ML996711">
    <property type="protein sequence ID" value="KAF2395751.1"/>
    <property type="molecule type" value="Genomic_DNA"/>
</dbReference>
<accession>A0A6G1HIM2</accession>
<keyword evidence="4 7" id="KW-0472">Membrane</keyword>
<dbReference type="AlphaFoldDB" id="A0A6G1HIM2"/>
<feature type="transmembrane region" description="Helical" evidence="7">
    <location>
        <begin position="160"/>
        <end position="182"/>
    </location>
</feature>
<evidence type="ECO:0000256" key="3">
    <source>
        <dbReference type="ARBA" id="ARBA00022989"/>
    </source>
</evidence>
<sequence>MPVPGFQKVAPSVYYCDKPPLRPGIPTKAPTLILLLTWMGASSRYIAKYTSAYDMIFPNTPILLVTCPARDIFLRTESNQRHRLEAAVTILQAFRNDSRILVHAFSNGGARNFCIIAKALRMHTHAPFSAITMVLDSSPGKARLASTRDAIVQVMPKGAVFGPLSLILAYMLIFCAWMAHLFGMKDMIESIRSSLNDTTLVSLDMTRLYIYSDGDTLVEVSDVEEHAVAARAAGWDVEQMCFVGTKHVSHMRGNRRVYLEAIQFFWAKCMLQQRTKERNIIEGDE</sequence>
<evidence type="ECO:0000313" key="9">
    <source>
        <dbReference type="Proteomes" id="UP000799640"/>
    </source>
</evidence>
<evidence type="ECO:0000256" key="2">
    <source>
        <dbReference type="ARBA" id="ARBA00022692"/>
    </source>
</evidence>
<dbReference type="SUPFAM" id="SSF53474">
    <property type="entry name" value="alpha/beta-Hydrolases"/>
    <property type="match status" value="1"/>
</dbReference>
<evidence type="ECO:0000256" key="1">
    <source>
        <dbReference type="ARBA" id="ARBA00007387"/>
    </source>
</evidence>
<dbReference type="PANTHER" id="PTHR12265">
    <property type="entry name" value="TRANSMEMBRANE PROTEIN 53"/>
    <property type="match status" value="1"/>
</dbReference>
<comment type="subcellular location">
    <subcellularLocation>
        <location evidence="6">Nucleus outer membrane</location>
        <topology evidence="6">Single-pass membrane protein</topology>
    </subcellularLocation>
</comment>
<evidence type="ECO:0000256" key="4">
    <source>
        <dbReference type="ARBA" id="ARBA00023136"/>
    </source>
</evidence>
<comment type="similarity">
    <text evidence="1">Belongs to the TMEM53 family.</text>
</comment>
<dbReference type="PANTHER" id="PTHR12265:SF30">
    <property type="entry name" value="TRANSMEMBRANE PROTEIN 53"/>
    <property type="match status" value="1"/>
</dbReference>
<dbReference type="Proteomes" id="UP000799640">
    <property type="component" value="Unassembled WGS sequence"/>
</dbReference>
<dbReference type="InterPro" id="IPR008547">
    <property type="entry name" value="DUF829_TMEM53"/>
</dbReference>
<dbReference type="OrthoDB" id="77878at2759"/>
<keyword evidence="9" id="KW-1185">Reference proteome</keyword>
<keyword evidence="3 7" id="KW-1133">Transmembrane helix</keyword>
<reference evidence="8" key="1">
    <citation type="journal article" date="2020" name="Stud. Mycol.">
        <title>101 Dothideomycetes genomes: a test case for predicting lifestyles and emergence of pathogens.</title>
        <authorList>
            <person name="Haridas S."/>
            <person name="Albert R."/>
            <person name="Binder M."/>
            <person name="Bloem J."/>
            <person name="Labutti K."/>
            <person name="Salamov A."/>
            <person name="Andreopoulos B."/>
            <person name="Baker S."/>
            <person name="Barry K."/>
            <person name="Bills G."/>
            <person name="Bluhm B."/>
            <person name="Cannon C."/>
            <person name="Castanera R."/>
            <person name="Culley D."/>
            <person name="Daum C."/>
            <person name="Ezra D."/>
            <person name="Gonzalez J."/>
            <person name="Henrissat B."/>
            <person name="Kuo A."/>
            <person name="Liang C."/>
            <person name="Lipzen A."/>
            <person name="Lutzoni F."/>
            <person name="Magnuson J."/>
            <person name="Mondo S."/>
            <person name="Nolan M."/>
            <person name="Ohm R."/>
            <person name="Pangilinan J."/>
            <person name="Park H.-J."/>
            <person name="Ramirez L."/>
            <person name="Alfaro M."/>
            <person name="Sun H."/>
            <person name="Tritt A."/>
            <person name="Yoshinaga Y."/>
            <person name="Zwiers L.-H."/>
            <person name="Turgeon B."/>
            <person name="Goodwin S."/>
            <person name="Spatafora J."/>
            <person name="Crous P."/>
            <person name="Grigoriev I."/>
        </authorList>
    </citation>
    <scope>NUCLEOTIDE SEQUENCE</scope>
    <source>
        <strain evidence="8">CBS 262.69</strain>
    </source>
</reference>
<name>A0A6G1HIM2_9PEZI</name>